<dbReference type="PIRSF" id="PIRSF013329">
    <property type="entry name" value="UCP013329"/>
    <property type="match status" value="1"/>
</dbReference>
<dbReference type="EMBL" id="CR382133">
    <property type="protein sequence ID" value="CAG84568.2"/>
    <property type="molecule type" value="Genomic_DNA"/>
</dbReference>
<dbReference type="GO" id="GO:0030437">
    <property type="term" value="P:ascospore formation"/>
    <property type="evidence" value="ECO:0007669"/>
    <property type="project" value="InterPro"/>
</dbReference>
<dbReference type="Proteomes" id="UP000000599">
    <property type="component" value="Chromosome A"/>
</dbReference>
<accession>Q6BYV7</accession>
<gene>
    <name evidence="6" type="ordered locus">DEHA2A06644g</name>
</gene>
<dbReference type="FunCoup" id="Q6BYV7">
    <property type="interactions" value="28"/>
</dbReference>
<dbReference type="InterPro" id="IPR016613">
    <property type="entry name" value="Irc19"/>
</dbReference>
<evidence type="ECO:0000313" key="7">
    <source>
        <dbReference type="Proteomes" id="UP000000599"/>
    </source>
</evidence>
<reference evidence="6 7" key="1">
    <citation type="journal article" date="2004" name="Nature">
        <title>Genome evolution in yeasts.</title>
        <authorList>
            <consortium name="Genolevures"/>
            <person name="Dujon B."/>
            <person name="Sherman D."/>
            <person name="Fischer G."/>
            <person name="Durrens P."/>
            <person name="Casaregola S."/>
            <person name="Lafontaine I."/>
            <person name="de Montigny J."/>
            <person name="Marck C."/>
            <person name="Neuveglise C."/>
            <person name="Talla E."/>
            <person name="Goffard N."/>
            <person name="Frangeul L."/>
            <person name="Aigle M."/>
            <person name="Anthouard V."/>
            <person name="Babour A."/>
            <person name="Barbe V."/>
            <person name="Barnay S."/>
            <person name="Blanchin S."/>
            <person name="Beckerich J.M."/>
            <person name="Beyne E."/>
            <person name="Bleykasten C."/>
            <person name="Boisrame A."/>
            <person name="Boyer J."/>
            <person name="Cattolico L."/>
            <person name="Confanioleri F."/>
            <person name="de Daruvar A."/>
            <person name="Despons L."/>
            <person name="Fabre E."/>
            <person name="Fairhead C."/>
            <person name="Ferry-Dumazet H."/>
            <person name="Groppi A."/>
            <person name="Hantraye F."/>
            <person name="Hennequin C."/>
            <person name="Jauniaux N."/>
            <person name="Joyet P."/>
            <person name="Kachouri R."/>
            <person name="Kerrest A."/>
            <person name="Koszul R."/>
            <person name="Lemaire M."/>
            <person name="Lesur I."/>
            <person name="Ma L."/>
            <person name="Muller H."/>
            <person name="Nicaud J.M."/>
            <person name="Nikolski M."/>
            <person name="Oztas S."/>
            <person name="Ozier-Kalogeropoulos O."/>
            <person name="Pellenz S."/>
            <person name="Potier S."/>
            <person name="Richard G.F."/>
            <person name="Straub M.L."/>
            <person name="Suleau A."/>
            <person name="Swennene D."/>
            <person name="Tekaia F."/>
            <person name="Wesolowski-Louvel M."/>
            <person name="Westhof E."/>
            <person name="Wirth B."/>
            <person name="Zeniou-Meyer M."/>
            <person name="Zivanovic I."/>
            <person name="Bolotin-Fukuhara M."/>
            <person name="Thierry A."/>
            <person name="Bouchier C."/>
            <person name="Caudron B."/>
            <person name="Scarpelli C."/>
            <person name="Gaillardin C."/>
            <person name="Weissenbach J."/>
            <person name="Wincker P."/>
            <person name="Souciet J.L."/>
        </authorList>
    </citation>
    <scope>NUCLEOTIDE SEQUENCE [LARGE SCALE GENOMIC DNA]</scope>
    <source>
        <strain evidence="7">ATCC 36239 / CBS 767 / BCRC 21394 / JCM 1990 / NBRC 0083 / IGC 2968</strain>
    </source>
</reference>
<dbReference type="HOGENOM" id="CLU_109474_0_0_1"/>
<dbReference type="eggNOG" id="ENOG502RPID">
    <property type="taxonomic scope" value="Eukaryota"/>
</dbReference>
<evidence type="ECO:0000256" key="5">
    <source>
        <dbReference type="PIRNR" id="PIRNR013329"/>
    </source>
</evidence>
<evidence type="ECO:0000256" key="1">
    <source>
        <dbReference type="ARBA" id="ARBA00008732"/>
    </source>
</evidence>
<dbReference type="RefSeq" id="XP_456612.2">
    <property type="nucleotide sequence ID" value="XM_456612.1"/>
</dbReference>
<dbReference type="KEGG" id="dha:DEHA2A06644g"/>
<organism evidence="6 7">
    <name type="scientific">Debaryomyces hansenii (strain ATCC 36239 / CBS 767 / BCRC 21394 / JCM 1990 / NBRC 0083 / IGC 2968)</name>
    <name type="common">Yeast</name>
    <name type="synonym">Torulaspora hansenii</name>
    <dbReference type="NCBI Taxonomy" id="284592"/>
    <lineage>
        <taxon>Eukaryota</taxon>
        <taxon>Fungi</taxon>
        <taxon>Dikarya</taxon>
        <taxon>Ascomycota</taxon>
        <taxon>Saccharomycotina</taxon>
        <taxon>Pichiomycetes</taxon>
        <taxon>Debaryomycetaceae</taxon>
        <taxon>Debaryomyces</taxon>
    </lineage>
</organism>
<sequence length="213" mass="25337">MNKTKQVVTIGNDLIVKYQVSLLAGLEGLNELSSKKSKFLSLYKKFYKLRNMIDSKPYNKETYQNIIRRKFTMEDFNLKRNILLEGSDKLSELQLFERMINTLAFVHNSTVYLPSEGKEKPAFFFQDLKIPQRMEKSIILTLLKMDQQKPNTIKYDRKYEWIPQIYNKLSQLPDDPDAKEYKSIFKDIDANLIGFRDYELNLMRLNECYRLCL</sequence>
<dbReference type="VEuPathDB" id="FungiDB:DEHA2A06644g"/>
<dbReference type="OrthoDB" id="3991133at2759"/>
<dbReference type="OMA" id="DNEMPND"/>
<name>Q6BYV7_DEBHA</name>
<keyword evidence="3 5" id="KW-0749">Sporulation</keyword>
<keyword evidence="7" id="KW-1185">Reference proteome</keyword>
<dbReference type="InParanoid" id="Q6BYV7"/>
<proteinExistence type="inferred from homology"/>
<comment type="function">
    <text evidence="4 5">Involved in sporulation and maintenance of the mitochondrial DNA. Is probably involved in a pathway contributing to genomic integrity.</text>
</comment>
<evidence type="ECO:0000313" key="6">
    <source>
        <dbReference type="EMBL" id="CAG84568.2"/>
    </source>
</evidence>
<protein>
    <recommendedName>
        <fullName evidence="2 5">Increased recombination centers protein 19</fullName>
    </recommendedName>
</protein>
<evidence type="ECO:0000256" key="4">
    <source>
        <dbReference type="ARBA" id="ARBA00025688"/>
    </source>
</evidence>
<evidence type="ECO:0000256" key="2">
    <source>
        <dbReference type="ARBA" id="ARBA00017292"/>
    </source>
</evidence>
<dbReference type="AlphaFoldDB" id="Q6BYV7"/>
<evidence type="ECO:0000256" key="3">
    <source>
        <dbReference type="ARBA" id="ARBA00022969"/>
    </source>
</evidence>
<dbReference type="GeneID" id="2899869"/>
<comment type="similarity">
    <text evidence="1 5">Belongs to the IRC19 family.</text>
</comment>